<organism evidence="2 3">
    <name type="scientific">Agrobacterium fabrum (strain C58 / ATCC 33970)</name>
    <name type="common">Agrobacterium tumefaciens (strain C58)</name>
    <dbReference type="NCBI Taxonomy" id="176299"/>
    <lineage>
        <taxon>Bacteria</taxon>
        <taxon>Pseudomonadati</taxon>
        <taxon>Pseudomonadota</taxon>
        <taxon>Alphaproteobacteria</taxon>
        <taxon>Hyphomicrobiales</taxon>
        <taxon>Rhizobiaceae</taxon>
        <taxon>Rhizobium/Agrobacterium group</taxon>
        <taxon>Agrobacterium</taxon>
        <taxon>Agrobacterium tumefaciens complex</taxon>
    </lineage>
</organism>
<accession>A9CFR2</accession>
<dbReference type="eggNOG" id="ENOG502ZHE4">
    <property type="taxonomic scope" value="Bacteria"/>
</dbReference>
<dbReference type="BioCyc" id="AGRO:ATU3833-MONOMER"/>
<dbReference type="EnsemblBacteria" id="AAK89576">
    <property type="protein sequence ID" value="AAK89576"/>
    <property type="gene ID" value="Atu3833"/>
</dbReference>
<reference evidence="2 3" key="1">
    <citation type="journal article" date="2001" name="Science">
        <title>The genome of the natural genetic engineer Agrobacterium tumefaciens C58.</title>
        <authorList>
            <person name="Wood D.W."/>
            <person name="Setubal J.C."/>
            <person name="Kaul R."/>
            <person name="Monks D.E."/>
            <person name="Kitajima J.P."/>
            <person name="Okura V.K."/>
            <person name="Zhou Y."/>
            <person name="Chen L."/>
            <person name="Wood G.E."/>
            <person name="Almeida N.F.Jr."/>
            <person name="Woo L."/>
            <person name="Chen Y."/>
            <person name="Paulsen I.T."/>
            <person name="Eisen J.A."/>
            <person name="Karp P.D."/>
            <person name="Bovee D.Sr."/>
            <person name="Chapman P."/>
            <person name="Clendenning J."/>
            <person name="Deatherage G."/>
            <person name="Gillet W."/>
            <person name="Grant C."/>
            <person name="Kutyavin T."/>
            <person name="Levy R."/>
            <person name="Li M.J."/>
            <person name="McClelland E."/>
            <person name="Palmieri A."/>
            <person name="Raymond C."/>
            <person name="Rouse G."/>
            <person name="Saenphimmachak C."/>
            <person name="Wu Z."/>
            <person name="Romero P."/>
            <person name="Gordon D."/>
            <person name="Zhang S."/>
            <person name="Yoo H."/>
            <person name="Tao Y."/>
            <person name="Biddle P."/>
            <person name="Jung M."/>
            <person name="Krespan W."/>
            <person name="Perry M."/>
            <person name="Gordon-Kamm B."/>
            <person name="Liao L."/>
            <person name="Kim S."/>
            <person name="Hendrick C."/>
            <person name="Zhao Z.Y."/>
            <person name="Dolan M."/>
            <person name="Chumley F."/>
            <person name="Tingey S.V."/>
            <person name="Tomb J.F."/>
            <person name="Gordon M.P."/>
            <person name="Olson M.V."/>
            <person name="Nester E.W."/>
        </authorList>
    </citation>
    <scope>NUCLEOTIDE SEQUENCE [LARGE SCALE GENOMIC DNA]</scope>
    <source>
        <strain evidence="3">C58 / ATCC 33970</strain>
    </source>
</reference>
<feature type="region of interest" description="Disordered" evidence="1">
    <location>
        <begin position="1"/>
        <end position="23"/>
    </location>
</feature>
<dbReference type="PIR" id="F98256">
    <property type="entry name" value="F98256"/>
</dbReference>
<protein>
    <submittedName>
        <fullName evidence="2">Uncharacterized protein</fullName>
    </submittedName>
</protein>
<evidence type="ECO:0000313" key="2">
    <source>
        <dbReference type="EMBL" id="AAK89576.1"/>
    </source>
</evidence>
<dbReference type="HOGENOM" id="CLU_1500471_0_0_5"/>
<proteinExistence type="predicted"/>
<dbReference type="PIR" id="AE3028">
    <property type="entry name" value="AE3028"/>
</dbReference>
<reference evidence="2 3" key="2">
    <citation type="journal article" date="2001" name="Science">
        <title>Genome sequence of the plant pathogen and biotechnology agent Agrobacterium tumefaciens C58.</title>
        <authorList>
            <person name="Goodner B."/>
            <person name="Hinkle G."/>
            <person name="Gattung S."/>
            <person name="Miller N."/>
            <person name="Blanchard M."/>
            <person name="Qurollo B."/>
            <person name="Goldman B.S."/>
            <person name="Cao Y."/>
            <person name="Askenazi M."/>
            <person name="Halling C."/>
            <person name="Mullin L."/>
            <person name="Houmiel K."/>
            <person name="Gordon J."/>
            <person name="Vaudin M."/>
            <person name="Iartchouk O."/>
            <person name="Epp A."/>
            <person name="Liu F."/>
            <person name="Wollam C."/>
            <person name="Allinger M."/>
            <person name="Doughty D."/>
            <person name="Scott C."/>
            <person name="Lappas C."/>
            <person name="Markelz B."/>
            <person name="Flanagan C."/>
            <person name="Crowell C."/>
            <person name="Gurson J."/>
            <person name="Lomo C."/>
            <person name="Sear C."/>
            <person name="Strub G."/>
            <person name="Cielo C."/>
            <person name="Slater S."/>
        </authorList>
    </citation>
    <scope>NUCLEOTIDE SEQUENCE [LARGE SCALE GENOMIC DNA]</scope>
    <source>
        <strain evidence="3">C58 / ATCC 33970</strain>
    </source>
</reference>
<dbReference type="AlphaFoldDB" id="A9CFR2"/>
<dbReference type="EMBL" id="AE007870">
    <property type="protein sequence ID" value="AAK89576.1"/>
    <property type="molecule type" value="Genomic_DNA"/>
</dbReference>
<dbReference type="OrthoDB" id="9182125at2"/>
<sequence>MTCTSLCPNEKIQQDEASPGPVQNDEKICRAAYGKTMHYNNSGKVRPSFVKNNDLLAGSLSVWRRFSNTESELGDITKTLSETGPSDATLYDLFSAETGRVREIRVTTLPAIQALHVFDDCRTDESGGKHPNHAVVAICRELKPESLSKDSPEYLEIRDELVKLFKQNIEWALPQANRA</sequence>
<gene>
    <name evidence="2" type="ordered locus">Atu3833</name>
</gene>
<evidence type="ECO:0000256" key="1">
    <source>
        <dbReference type="SAM" id="MobiDB-lite"/>
    </source>
</evidence>
<keyword evidence="3" id="KW-1185">Reference proteome</keyword>
<dbReference type="STRING" id="176299.Atu3833"/>
<name>A9CFR2_AGRFC</name>
<dbReference type="Proteomes" id="UP000000813">
    <property type="component" value="Chromosome linear"/>
</dbReference>
<evidence type="ECO:0000313" key="3">
    <source>
        <dbReference type="Proteomes" id="UP000000813"/>
    </source>
</evidence>
<dbReference type="KEGG" id="atu:Atu3833"/>